<dbReference type="CDD" id="cd02883">
    <property type="entry name" value="NUDIX_Hydrolase"/>
    <property type="match status" value="1"/>
</dbReference>
<evidence type="ECO:0000259" key="3">
    <source>
        <dbReference type="PROSITE" id="PS51462"/>
    </source>
</evidence>
<dbReference type="InterPro" id="IPR020084">
    <property type="entry name" value="NUDIX_hydrolase_CS"/>
</dbReference>
<dbReference type="PANTHER" id="PTHR43046:SF14">
    <property type="entry name" value="MUTT_NUDIX FAMILY PROTEIN"/>
    <property type="match status" value="1"/>
</dbReference>
<evidence type="ECO:0000256" key="2">
    <source>
        <dbReference type="ARBA" id="ARBA00022801"/>
    </source>
</evidence>
<accession>A0ABY8V003</accession>
<reference evidence="4 5" key="1">
    <citation type="submission" date="2023-05" db="EMBL/GenBank/DDBJ databases">
        <title>Comparative genomics reveals the evidence of polycyclic aromatic hydrocarbons degradation in moderately halophilic genus Pontibacillus.</title>
        <authorList>
            <person name="Yang H."/>
            <person name="Qian Z."/>
        </authorList>
    </citation>
    <scope>NUCLEOTIDE SEQUENCE [LARGE SCALE GENOMIC DNA]</scope>
    <source>
        <strain evidence="5">HN14</strain>
    </source>
</reference>
<dbReference type="SUPFAM" id="SSF55811">
    <property type="entry name" value="Nudix"/>
    <property type="match status" value="1"/>
</dbReference>
<comment type="cofactor">
    <cofactor evidence="1">
        <name>Mg(2+)</name>
        <dbReference type="ChEBI" id="CHEBI:18420"/>
    </cofactor>
</comment>
<keyword evidence="2" id="KW-0378">Hydrolase</keyword>
<organism evidence="4 5">
    <name type="scientific">Pontibacillus chungwhensis</name>
    <dbReference type="NCBI Taxonomy" id="265426"/>
    <lineage>
        <taxon>Bacteria</taxon>
        <taxon>Bacillati</taxon>
        <taxon>Bacillota</taxon>
        <taxon>Bacilli</taxon>
        <taxon>Bacillales</taxon>
        <taxon>Bacillaceae</taxon>
        <taxon>Pontibacillus</taxon>
    </lineage>
</organism>
<dbReference type="PROSITE" id="PS00893">
    <property type="entry name" value="NUDIX_BOX"/>
    <property type="match status" value="1"/>
</dbReference>
<sequence length="172" mass="20323">MFYKEYREEEAHEKHYPVRRRKAVRAVILKEDKILLIKTNQDIYAFPGGGVQSGERDDEGVIREVAEETGYTGCAVHEKVGAVVESNVDHKKTDQLFEMVSDYYRCELIHEKKVPQQLEDYEQDEEYDPQWVKIEDALRQNESERGAQEARWLKREIFVLKMLQKQLTEGTR</sequence>
<dbReference type="PROSITE" id="PS51462">
    <property type="entry name" value="NUDIX"/>
    <property type="match status" value="1"/>
</dbReference>
<dbReference type="Proteomes" id="UP001236652">
    <property type="component" value="Chromosome"/>
</dbReference>
<proteinExistence type="predicted"/>
<gene>
    <name evidence="4" type="ORF">QNI29_05255</name>
</gene>
<dbReference type="Pfam" id="PF00293">
    <property type="entry name" value="NUDIX"/>
    <property type="match status" value="1"/>
</dbReference>
<dbReference type="EMBL" id="CP126446">
    <property type="protein sequence ID" value="WIF99064.1"/>
    <property type="molecule type" value="Genomic_DNA"/>
</dbReference>
<name>A0ABY8V003_9BACI</name>
<protein>
    <submittedName>
        <fullName evidence="4">NUDIX domain-containing protein</fullName>
    </submittedName>
</protein>
<evidence type="ECO:0000313" key="4">
    <source>
        <dbReference type="EMBL" id="WIF99064.1"/>
    </source>
</evidence>
<keyword evidence="5" id="KW-1185">Reference proteome</keyword>
<dbReference type="InterPro" id="IPR015797">
    <property type="entry name" value="NUDIX_hydrolase-like_dom_sf"/>
</dbReference>
<dbReference type="RefSeq" id="WP_231418358.1">
    <property type="nucleotide sequence ID" value="NZ_CP126446.1"/>
</dbReference>
<feature type="domain" description="Nudix hydrolase" evidence="3">
    <location>
        <begin position="19"/>
        <end position="155"/>
    </location>
</feature>
<dbReference type="PANTHER" id="PTHR43046">
    <property type="entry name" value="GDP-MANNOSE MANNOSYL HYDROLASE"/>
    <property type="match status" value="1"/>
</dbReference>
<dbReference type="Gene3D" id="3.90.79.10">
    <property type="entry name" value="Nucleoside Triphosphate Pyrophosphohydrolase"/>
    <property type="match status" value="1"/>
</dbReference>
<evidence type="ECO:0000256" key="1">
    <source>
        <dbReference type="ARBA" id="ARBA00001946"/>
    </source>
</evidence>
<evidence type="ECO:0000313" key="5">
    <source>
        <dbReference type="Proteomes" id="UP001236652"/>
    </source>
</evidence>
<dbReference type="InterPro" id="IPR000086">
    <property type="entry name" value="NUDIX_hydrolase_dom"/>
</dbReference>